<evidence type="ECO:0000256" key="1">
    <source>
        <dbReference type="SAM" id="MobiDB-lite"/>
    </source>
</evidence>
<gene>
    <name evidence="2" type="primary">I</name>
    <name evidence="2" type="ORF">Smp_20</name>
</gene>
<keyword evidence="3" id="KW-1185">Reference proteome</keyword>
<accession>V9IQK7</accession>
<evidence type="ECO:0000313" key="3">
    <source>
        <dbReference type="Proteomes" id="UP000018887"/>
    </source>
</evidence>
<organism evidence="2 3">
    <name type="scientific">Stenotrophomonas phage Smp131</name>
    <dbReference type="NCBI Taxonomy" id="1168563"/>
    <lineage>
        <taxon>Viruses</taxon>
        <taxon>Duplodnaviria</taxon>
        <taxon>Heunggongvirae</taxon>
        <taxon>Uroviricota</taxon>
        <taxon>Caudoviricetes</taxon>
        <taxon>Peduoviridae</taxon>
        <taxon>Simpcentumvirus</taxon>
        <taxon>Simpcentumvirus Smp131</taxon>
    </lineage>
</organism>
<feature type="region of interest" description="Disordered" evidence="1">
    <location>
        <begin position="185"/>
        <end position="222"/>
    </location>
</feature>
<dbReference type="Proteomes" id="UP000018887">
    <property type="component" value="Segment"/>
</dbReference>
<dbReference type="KEGG" id="vg:18504818"/>
<evidence type="ECO:0000313" key="2">
    <source>
        <dbReference type="EMBL" id="AFJ75490.1"/>
    </source>
</evidence>
<dbReference type="NCBIfam" id="TIGR01634">
    <property type="entry name" value="tail_P2_I"/>
    <property type="match status" value="1"/>
</dbReference>
<dbReference type="EMBL" id="JQ809663">
    <property type="protein sequence ID" value="AFJ75490.1"/>
    <property type="molecule type" value="Genomic_DNA"/>
</dbReference>
<dbReference type="InterPro" id="IPR006521">
    <property type="entry name" value="Tail_protein_I"/>
</dbReference>
<dbReference type="OrthoDB" id="9385at10239"/>
<proteinExistence type="predicted"/>
<feature type="compositionally biased region" description="Basic residues" evidence="1">
    <location>
        <begin position="211"/>
        <end position="222"/>
    </location>
</feature>
<protein>
    <submittedName>
        <fullName evidence="2">Baseplate assembly protein</fullName>
    </submittedName>
</protein>
<dbReference type="RefSeq" id="YP_009008375.1">
    <property type="nucleotide sequence ID" value="NC_023588.1"/>
</dbReference>
<reference evidence="2 3" key="1">
    <citation type="journal article" date="2014" name="BMC Microbiol.">
        <title>Genomic sequence of temperate phage Smp131 of Stenotrophomonas maltophilia that has similar prophages in xanthomonads.</title>
        <authorList>
            <person name="Lee C.N."/>
            <person name="Tseng T.T."/>
            <person name="Chang H.C."/>
            <person name="Lin J.W."/>
            <person name="Weng S.F."/>
        </authorList>
    </citation>
    <scope>NUCLEOTIDE SEQUENCE [LARGE SCALE GENOMIC DNA]</scope>
</reference>
<sequence>MTEVRTLLPPNATTLERAVEGADAQLMGIPMVHHLLWNPWTCPAEFLPFLAWTVSVDTWDSEWPEQIKRARIASSFQIQRHKGTAQSIADVVASFGGQVQLREWWQMDPPGQPHTFELLLTLSGQGGQDATADFIDQVMAAVDRAKPVRSHYSFTQGINAEGAIGVLGVARVLTSTRLQLAAANRRTYPCPSPRSPLRRQALPPSSTQRTRVPRRSRSHRSA</sequence>
<name>V9IQK7_9CAUD</name>
<dbReference type="GeneID" id="18504818"/>
<dbReference type="Pfam" id="PF09684">
    <property type="entry name" value="Tail_P2_I"/>
    <property type="match status" value="1"/>
</dbReference>